<accession>A0AAV5E3V9</accession>
<evidence type="ECO:0000256" key="1">
    <source>
        <dbReference type="ARBA" id="ARBA00009995"/>
    </source>
</evidence>
<organism evidence="3 4">
    <name type="scientific">Eleusine coracana subsp. coracana</name>
    <dbReference type="NCBI Taxonomy" id="191504"/>
    <lineage>
        <taxon>Eukaryota</taxon>
        <taxon>Viridiplantae</taxon>
        <taxon>Streptophyta</taxon>
        <taxon>Embryophyta</taxon>
        <taxon>Tracheophyta</taxon>
        <taxon>Spermatophyta</taxon>
        <taxon>Magnoliopsida</taxon>
        <taxon>Liliopsida</taxon>
        <taxon>Poales</taxon>
        <taxon>Poaceae</taxon>
        <taxon>PACMAD clade</taxon>
        <taxon>Chloridoideae</taxon>
        <taxon>Cynodonteae</taxon>
        <taxon>Eleusininae</taxon>
        <taxon>Eleusine</taxon>
    </lineage>
</organism>
<reference evidence="3" key="1">
    <citation type="journal article" date="2018" name="DNA Res.">
        <title>Multiple hybrid de novo genome assembly of finger millet, an orphan allotetraploid crop.</title>
        <authorList>
            <person name="Hatakeyama M."/>
            <person name="Aluri S."/>
            <person name="Balachadran M.T."/>
            <person name="Sivarajan S.R."/>
            <person name="Patrignani A."/>
            <person name="Gruter S."/>
            <person name="Poveda L."/>
            <person name="Shimizu-Inatsugi R."/>
            <person name="Baeten J."/>
            <person name="Francoijs K.J."/>
            <person name="Nataraja K.N."/>
            <person name="Reddy Y.A.N."/>
            <person name="Phadnis S."/>
            <person name="Ravikumar R.L."/>
            <person name="Schlapbach R."/>
            <person name="Sreeman S.M."/>
            <person name="Shimizu K.K."/>
        </authorList>
    </citation>
    <scope>NUCLEOTIDE SEQUENCE</scope>
</reference>
<dbReference type="PANTHER" id="PTHR11926">
    <property type="entry name" value="GLUCOSYL/GLUCURONOSYL TRANSFERASES"/>
    <property type="match status" value="1"/>
</dbReference>
<feature type="compositionally biased region" description="Basic and acidic residues" evidence="2">
    <location>
        <begin position="77"/>
        <end position="89"/>
    </location>
</feature>
<keyword evidence="4" id="KW-1185">Reference proteome</keyword>
<dbReference type="EMBL" id="BQKI01000073">
    <property type="protein sequence ID" value="GJN18043.1"/>
    <property type="molecule type" value="Genomic_DNA"/>
</dbReference>
<evidence type="ECO:0000313" key="4">
    <source>
        <dbReference type="Proteomes" id="UP001054889"/>
    </source>
</evidence>
<reference evidence="3" key="2">
    <citation type="submission" date="2021-12" db="EMBL/GenBank/DDBJ databases">
        <title>Resequencing data analysis of finger millet.</title>
        <authorList>
            <person name="Hatakeyama M."/>
            <person name="Aluri S."/>
            <person name="Balachadran M.T."/>
            <person name="Sivarajan S.R."/>
            <person name="Poveda L."/>
            <person name="Shimizu-Inatsugi R."/>
            <person name="Schlapbach R."/>
            <person name="Sreeman S.M."/>
            <person name="Shimizu K.K."/>
        </authorList>
    </citation>
    <scope>NUCLEOTIDE SEQUENCE</scope>
</reference>
<comment type="caution">
    <text evidence="3">The sequence shown here is derived from an EMBL/GenBank/DDBJ whole genome shotgun (WGS) entry which is preliminary data.</text>
</comment>
<dbReference type="AlphaFoldDB" id="A0AAV5E3V9"/>
<dbReference type="GO" id="GO:0080044">
    <property type="term" value="F:quercetin 7-O-glucosyltransferase activity"/>
    <property type="evidence" value="ECO:0007669"/>
    <property type="project" value="TreeGrafter"/>
</dbReference>
<proteinExistence type="inferred from homology"/>
<protein>
    <submittedName>
        <fullName evidence="3">Uncharacterized protein</fullName>
    </submittedName>
</protein>
<dbReference type="Gene3D" id="3.40.50.2000">
    <property type="entry name" value="Glycogen Phosphorylase B"/>
    <property type="match status" value="1"/>
</dbReference>
<comment type="similarity">
    <text evidence="1">Belongs to the UDP-glycosyltransferase family.</text>
</comment>
<gene>
    <name evidence="3" type="primary">gb05161</name>
    <name evidence="3" type="ORF">PR202_gb05161</name>
</gene>
<feature type="region of interest" description="Disordered" evidence="2">
    <location>
        <begin position="61"/>
        <end position="110"/>
    </location>
</feature>
<dbReference type="SUPFAM" id="SSF53756">
    <property type="entry name" value="UDP-Glycosyltransferase/glycogen phosphorylase"/>
    <property type="match status" value="2"/>
</dbReference>
<dbReference type="PANTHER" id="PTHR11926:SF1319">
    <property type="entry name" value="GLYCOSYLTRANSFERASE"/>
    <property type="match status" value="1"/>
</dbReference>
<evidence type="ECO:0000313" key="3">
    <source>
        <dbReference type="EMBL" id="GJN18043.1"/>
    </source>
</evidence>
<name>A0AAV5E3V9_ELECO</name>
<dbReference type="GO" id="GO:0080043">
    <property type="term" value="F:quercetin 3-O-glucosyltransferase activity"/>
    <property type="evidence" value="ECO:0007669"/>
    <property type="project" value="TreeGrafter"/>
</dbReference>
<evidence type="ECO:0000256" key="2">
    <source>
        <dbReference type="SAM" id="MobiDB-lite"/>
    </source>
</evidence>
<dbReference type="Proteomes" id="UP001054889">
    <property type="component" value="Unassembled WGS sequence"/>
</dbReference>
<sequence>MKREVVRCCIEEVVSGPRAAAMRERAGRCKTKASAALSDDGSSEKDTQDFVDAMLSSVSTGAASDGSARFSGCVRKRSGDRLQGDEPRRSTAVSRHGVAASSCHATPPVSSVSLPLQGHVTPLLVLGRRLASRGLLVTFTTVPLPGIVKNFAHELGDGGAVPLRAAPHRRRAVGPGRPALLRLRRRRGAPPGRRRPGGRSRS</sequence>
<feature type="compositionally biased region" description="Basic residues" evidence="2">
    <location>
        <begin position="182"/>
        <end position="202"/>
    </location>
</feature>
<feature type="region of interest" description="Disordered" evidence="2">
    <location>
        <begin position="167"/>
        <end position="202"/>
    </location>
</feature>